<keyword evidence="2" id="KW-1185">Reference proteome</keyword>
<organism evidence="1 2">
    <name type="scientific">Basidiobolus ranarum</name>
    <dbReference type="NCBI Taxonomy" id="34480"/>
    <lineage>
        <taxon>Eukaryota</taxon>
        <taxon>Fungi</taxon>
        <taxon>Fungi incertae sedis</taxon>
        <taxon>Zoopagomycota</taxon>
        <taxon>Entomophthoromycotina</taxon>
        <taxon>Basidiobolomycetes</taxon>
        <taxon>Basidiobolales</taxon>
        <taxon>Basidiobolaceae</taxon>
        <taxon>Basidiobolus</taxon>
    </lineage>
</organism>
<dbReference type="EMBL" id="JASJQH010007571">
    <property type="protein sequence ID" value="KAK9704295.1"/>
    <property type="molecule type" value="Genomic_DNA"/>
</dbReference>
<accession>A0ABR2VW66</accession>
<dbReference type="Proteomes" id="UP001479436">
    <property type="component" value="Unassembled WGS sequence"/>
</dbReference>
<evidence type="ECO:0000313" key="2">
    <source>
        <dbReference type="Proteomes" id="UP001479436"/>
    </source>
</evidence>
<sequence length="107" mass="11899">MTNGNSVPDNICRVTNKNDIVPWVPSEIFGFLHTAHEIWINDDKPTVKCHDIANGAIVKDPNRNAEHYYTILTLSATMSFKVSLASKIYIETSSGSKTSVERISLGY</sequence>
<dbReference type="SUPFAM" id="SSF53474">
    <property type="entry name" value="alpha/beta-Hydrolases"/>
    <property type="match status" value="1"/>
</dbReference>
<dbReference type="Gene3D" id="3.40.50.1820">
    <property type="entry name" value="alpha/beta hydrolase"/>
    <property type="match status" value="1"/>
</dbReference>
<dbReference type="InterPro" id="IPR029058">
    <property type="entry name" value="AB_hydrolase_fold"/>
</dbReference>
<proteinExistence type="predicted"/>
<evidence type="ECO:0000313" key="1">
    <source>
        <dbReference type="EMBL" id="KAK9704295.1"/>
    </source>
</evidence>
<gene>
    <name evidence="1" type="ORF">K7432_010274</name>
</gene>
<protein>
    <submittedName>
        <fullName evidence="1">Uncharacterized protein</fullName>
    </submittedName>
</protein>
<name>A0ABR2VW66_9FUNG</name>
<reference evidence="1 2" key="1">
    <citation type="submission" date="2023-04" db="EMBL/GenBank/DDBJ databases">
        <title>Genome of Basidiobolus ranarum AG-B5.</title>
        <authorList>
            <person name="Stajich J.E."/>
            <person name="Carter-House D."/>
            <person name="Gryganskyi A."/>
        </authorList>
    </citation>
    <scope>NUCLEOTIDE SEQUENCE [LARGE SCALE GENOMIC DNA]</scope>
    <source>
        <strain evidence="1 2">AG-B5</strain>
    </source>
</reference>
<comment type="caution">
    <text evidence="1">The sequence shown here is derived from an EMBL/GenBank/DDBJ whole genome shotgun (WGS) entry which is preliminary data.</text>
</comment>